<accession>A0A914EFN1</accession>
<dbReference type="WBParaSite" id="ACRNAN_scaffold7512.g12497.t1">
    <property type="protein sequence ID" value="ACRNAN_scaffold7512.g12497.t1"/>
    <property type="gene ID" value="ACRNAN_scaffold7512.g12497"/>
</dbReference>
<evidence type="ECO:0000313" key="2">
    <source>
        <dbReference type="Proteomes" id="UP000887540"/>
    </source>
</evidence>
<organism evidence="2 3">
    <name type="scientific">Acrobeloides nanus</name>
    <dbReference type="NCBI Taxonomy" id="290746"/>
    <lineage>
        <taxon>Eukaryota</taxon>
        <taxon>Metazoa</taxon>
        <taxon>Ecdysozoa</taxon>
        <taxon>Nematoda</taxon>
        <taxon>Chromadorea</taxon>
        <taxon>Rhabditida</taxon>
        <taxon>Tylenchina</taxon>
        <taxon>Cephalobomorpha</taxon>
        <taxon>Cephaloboidea</taxon>
        <taxon>Cephalobidae</taxon>
        <taxon>Acrobeloides</taxon>
    </lineage>
</organism>
<sequence>MQLMLTQSSFYRNLDPTNQMELLAIVTNKQSSLDDMMKEIDEWYQKQPPQIQTAAKLYSQNLSQAINEMNAHSQQMQANLSPAAKAFLQQEDDEKDSNETPVEDSDEYDQRFQALPPNVQQELKQYDTEELQFVQQTLNKDLSNRSKRYIHF</sequence>
<dbReference type="AlphaFoldDB" id="A0A914EFN1"/>
<protein>
    <submittedName>
        <fullName evidence="3">Uncharacterized protein</fullName>
    </submittedName>
</protein>
<proteinExistence type="predicted"/>
<evidence type="ECO:0000256" key="1">
    <source>
        <dbReference type="SAM" id="MobiDB-lite"/>
    </source>
</evidence>
<evidence type="ECO:0000313" key="3">
    <source>
        <dbReference type="WBParaSite" id="ACRNAN_scaffold7512.g12497.t1"/>
    </source>
</evidence>
<reference evidence="3" key="1">
    <citation type="submission" date="2022-11" db="UniProtKB">
        <authorList>
            <consortium name="WormBaseParasite"/>
        </authorList>
    </citation>
    <scope>IDENTIFICATION</scope>
</reference>
<feature type="compositionally biased region" description="Acidic residues" evidence="1">
    <location>
        <begin position="90"/>
        <end position="107"/>
    </location>
</feature>
<name>A0A914EFN1_9BILA</name>
<feature type="region of interest" description="Disordered" evidence="1">
    <location>
        <begin position="82"/>
        <end position="116"/>
    </location>
</feature>
<dbReference type="Proteomes" id="UP000887540">
    <property type="component" value="Unplaced"/>
</dbReference>
<keyword evidence="2" id="KW-1185">Reference proteome</keyword>